<proteinExistence type="predicted"/>
<keyword evidence="1" id="KW-0472">Membrane</keyword>
<name>A0ABT6KQ60_9MICO</name>
<evidence type="ECO:0000256" key="1">
    <source>
        <dbReference type="SAM" id="Phobius"/>
    </source>
</evidence>
<keyword evidence="1" id="KW-1133">Transmembrane helix</keyword>
<sequence>MTNQNPVPRSGTLTGVRRAAVVFVIVSLSIAALLGIVTLFTGEFGEIQAKVLLTTLLTAGFAITSLCHLAVVGRALRLVGFVGIAASFGALILGLVLIWASWDNWSDGWDTTLKAFLVLSIVAASLAQANLLLLLASRQQTVIRVGLIITLVAVALVALLVTLTIVSDGEIPGRDGDLYWRVVGVVAILDVLGTIVLPVLGRVLRDGSSALTLRFDGELAARLRARADAEHITPAEVVERLLANERTD</sequence>
<feature type="transmembrane region" description="Helical" evidence="1">
    <location>
        <begin position="142"/>
        <end position="166"/>
    </location>
</feature>
<keyword evidence="1" id="KW-0812">Transmembrane</keyword>
<comment type="caution">
    <text evidence="2">The sequence shown here is derived from an EMBL/GenBank/DDBJ whole genome shotgun (WGS) entry which is preliminary data.</text>
</comment>
<dbReference type="Proteomes" id="UP001160142">
    <property type="component" value="Unassembled WGS sequence"/>
</dbReference>
<dbReference type="RefSeq" id="WP_322133561.1">
    <property type="nucleotide sequence ID" value="NZ_CP085036.1"/>
</dbReference>
<feature type="transmembrane region" description="Helical" evidence="1">
    <location>
        <begin position="178"/>
        <end position="200"/>
    </location>
</feature>
<feature type="transmembrane region" description="Helical" evidence="1">
    <location>
        <begin position="20"/>
        <end position="40"/>
    </location>
</feature>
<reference evidence="2 3" key="1">
    <citation type="submission" date="2023-04" db="EMBL/GenBank/DDBJ databases">
        <title>Genome Encyclopedia of Bacteria and Archaea VI: Functional Genomics of Type Strains.</title>
        <authorList>
            <person name="Whitman W."/>
        </authorList>
    </citation>
    <scope>NUCLEOTIDE SEQUENCE [LARGE SCALE GENOMIC DNA]</scope>
    <source>
        <strain evidence="2 3">SG_E_30_P1</strain>
    </source>
</reference>
<feature type="transmembrane region" description="Helical" evidence="1">
    <location>
        <begin position="114"/>
        <end position="135"/>
    </location>
</feature>
<gene>
    <name evidence="2" type="ORF">M2152_001424</name>
</gene>
<dbReference type="EMBL" id="JARXVQ010000001">
    <property type="protein sequence ID" value="MDH6181242.1"/>
    <property type="molecule type" value="Genomic_DNA"/>
</dbReference>
<evidence type="ECO:0000313" key="2">
    <source>
        <dbReference type="EMBL" id="MDH6181242.1"/>
    </source>
</evidence>
<keyword evidence="3" id="KW-1185">Reference proteome</keyword>
<organism evidence="2 3">
    <name type="scientific">Antiquaquibacter oligotrophicus</name>
    <dbReference type="NCBI Taxonomy" id="2880260"/>
    <lineage>
        <taxon>Bacteria</taxon>
        <taxon>Bacillati</taxon>
        <taxon>Actinomycetota</taxon>
        <taxon>Actinomycetes</taxon>
        <taxon>Micrococcales</taxon>
        <taxon>Microbacteriaceae</taxon>
        <taxon>Antiquaquibacter</taxon>
    </lineage>
</organism>
<feature type="transmembrane region" description="Helical" evidence="1">
    <location>
        <begin position="78"/>
        <end position="102"/>
    </location>
</feature>
<feature type="transmembrane region" description="Helical" evidence="1">
    <location>
        <begin position="52"/>
        <end position="71"/>
    </location>
</feature>
<evidence type="ECO:0000313" key="3">
    <source>
        <dbReference type="Proteomes" id="UP001160142"/>
    </source>
</evidence>
<protein>
    <submittedName>
        <fullName evidence="2">Uncharacterized protein</fullName>
    </submittedName>
</protein>
<accession>A0ABT6KQ60</accession>